<gene>
    <name evidence="1" type="ORF">PRUPE_7G023200</name>
</gene>
<evidence type="ECO:0000313" key="1">
    <source>
        <dbReference type="EMBL" id="ONH94572.1"/>
    </source>
</evidence>
<proteinExistence type="predicted"/>
<dbReference type="Gramene" id="ONH94572">
    <property type="protein sequence ID" value="ONH94572"/>
    <property type="gene ID" value="PRUPE_7G023200"/>
</dbReference>
<protein>
    <submittedName>
        <fullName evidence="1">Uncharacterized protein</fullName>
    </submittedName>
</protein>
<name>A0A251N5E2_PRUPE</name>
<dbReference type="Proteomes" id="UP000006882">
    <property type="component" value="Chromosome G7"/>
</dbReference>
<dbReference type="AlphaFoldDB" id="A0A251N5E2"/>
<organism evidence="1 2">
    <name type="scientific">Prunus persica</name>
    <name type="common">Peach</name>
    <name type="synonym">Amygdalus persica</name>
    <dbReference type="NCBI Taxonomy" id="3760"/>
    <lineage>
        <taxon>Eukaryota</taxon>
        <taxon>Viridiplantae</taxon>
        <taxon>Streptophyta</taxon>
        <taxon>Embryophyta</taxon>
        <taxon>Tracheophyta</taxon>
        <taxon>Spermatophyta</taxon>
        <taxon>Magnoliopsida</taxon>
        <taxon>eudicotyledons</taxon>
        <taxon>Gunneridae</taxon>
        <taxon>Pentapetalae</taxon>
        <taxon>rosids</taxon>
        <taxon>fabids</taxon>
        <taxon>Rosales</taxon>
        <taxon>Rosaceae</taxon>
        <taxon>Amygdaloideae</taxon>
        <taxon>Amygdaleae</taxon>
        <taxon>Prunus</taxon>
    </lineage>
</organism>
<evidence type="ECO:0000313" key="2">
    <source>
        <dbReference type="Proteomes" id="UP000006882"/>
    </source>
</evidence>
<accession>A0A251N5E2</accession>
<keyword evidence="2" id="KW-1185">Reference proteome</keyword>
<dbReference type="EMBL" id="CM007657">
    <property type="protein sequence ID" value="ONH94572.1"/>
    <property type="molecule type" value="Genomic_DNA"/>
</dbReference>
<sequence>MKTKFKLRNPFSLKPSRCLLLFHPSPLLSPPPFIATLVFSLSLSNTPFSPLFYCYFICSRKSKQRKHMWAEDTTLASRSTREGICFKFSYMYGIPFLL</sequence>
<reference evidence="1 2" key="1">
    <citation type="journal article" date="2013" name="Nat. Genet.">
        <title>The high-quality draft genome of peach (Prunus persica) identifies unique patterns of genetic diversity, domestication and genome evolution.</title>
        <authorList>
            <consortium name="International Peach Genome Initiative"/>
            <person name="Verde I."/>
            <person name="Abbott A.G."/>
            <person name="Scalabrin S."/>
            <person name="Jung S."/>
            <person name="Shu S."/>
            <person name="Marroni F."/>
            <person name="Zhebentyayeva T."/>
            <person name="Dettori M.T."/>
            <person name="Grimwood J."/>
            <person name="Cattonaro F."/>
            <person name="Zuccolo A."/>
            <person name="Rossini L."/>
            <person name="Jenkins J."/>
            <person name="Vendramin E."/>
            <person name="Meisel L.A."/>
            <person name="Decroocq V."/>
            <person name="Sosinski B."/>
            <person name="Prochnik S."/>
            <person name="Mitros T."/>
            <person name="Policriti A."/>
            <person name="Cipriani G."/>
            <person name="Dondini L."/>
            <person name="Ficklin S."/>
            <person name="Goodstein D.M."/>
            <person name="Xuan P."/>
            <person name="Del Fabbro C."/>
            <person name="Aramini V."/>
            <person name="Copetti D."/>
            <person name="Gonzalez S."/>
            <person name="Horner D.S."/>
            <person name="Falchi R."/>
            <person name="Lucas S."/>
            <person name="Mica E."/>
            <person name="Maldonado J."/>
            <person name="Lazzari B."/>
            <person name="Bielenberg D."/>
            <person name="Pirona R."/>
            <person name="Miculan M."/>
            <person name="Barakat A."/>
            <person name="Testolin R."/>
            <person name="Stella A."/>
            <person name="Tartarini S."/>
            <person name="Tonutti P."/>
            <person name="Arus P."/>
            <person name="Orellana A."/>
            <person name="Wells C."/>
            <person name="Main D."/>
            <person name="Vizzotto G."/>
            <person name="Silva H."/>
            <person name="Salamini F."/>
            <person name="Schmutz J."/>
            <person name="Morgante M."/>
            <person name="Rokhsar D.S."/>
        </authorList>
    </citation>
    <scope>NUCLEOTIDE SEQUENCE [LARGE SCALE GENOMIC DNA]</scope>
    <source>
        <strain evidence="2">cv. Nemared</strain>
    </source>
</reference>